<sequence>MNITRGLKPAITEFTSLEQKFIMKVAKKLENNGFPISQLTRVHLKKRIHNINDYYTYNEITFLINPAVYKQSEFN</sequence>
<gene>
    <name evidence="1" type="ORF">EM932_10740</name>
</gene>
<protein>
    <submittedName>
        <fullName evidence="1">Uncharacterized protein</fullName>
    </submittedName>
</protein>
<dbReference type="Proteomes" id="UP000307602">
    <property type="component" value="Unassembled WGS sequence"/>
</dbReference>
<organism evidence="1 2">
    <name type="scientific">Flavivirga rizhaonensis</name>
    <dbReference type="NCBI Taxonomy" id="2559571"/>
    <lineage>
        <taxon>Bacteria</taxon>
        <taxon>Pseudomonadati</taxon>
        <taxon>Bacteroidota</taxon>
        <taxon>Flavobacteriia</taxon>
        <taxon>Flavobacteriales</taxon>
        <taxon>Flavobacteriaceae</taxon>
        <taxon>Flavivirga</taxon>
    </lineage>
</organism>
<dbReference type="AlphaFoldDB" id="A0A4S1DW61"/>
<evidence type="ECO:0000313" key="1">
    <source>
        <dbReference type="EMBL" id="TGV02421.1"/>
    </source>
</evidence>
<evidence type="ECO:0000313" key="2">
    <source>
        <dbReference type="Proteomes" id="UP000307602"/>
    </source>
</evidence>
<comment type="caution">
    <text evidence="1">The sequence shown here is derived from an EMBL/GenBank/DDBJ whole genome shotgun (WGS) entry which is preliminary data.</text>
</comment>
<proteinExistence type="predicted"/>
<reference evidence="1 2" key="1">
    <citation type="submission" date="2019-04" db="EMBL/GenBank/DDBJ databases">
        <authorList>
            <person name="Liu A."/>
        </authorList>
    </citation>
    <scope>NUCLEOTIDE SEQUENCE [LARGE SCALE GENOMIC DNA]</scope>
    <source>
        <strain evidence="1 2">RZ03</strain>
    </source>
</reference>
<dbReference type="EMBL" id="SRSO01000013">
    <property type="protein sequence ID" value="TGV02421.1"/>
    <property type="molecule type" value="Genomic_DNA"/>
</dbReference>
<name>A0A4S1DW61_9FLAO</name>
<dbReference type="OrthoDB" id="1159300at2"/>
<accession>A0A4S1DW61</accession>
<keyword evidence="2" id="KW-1185">Reference proteome</keyword>